<dbReference type="SUPFAM" id="SSF56112">
    <property type="entry name" value="Protein kinase-like (PK-like)"/>
    <property type="match status" value="1"/>
</dbReference>
<reference evidence="4" key="1">
    <citation type="submission" date="2025-08" db="UniProtKB">
        <authorList>
            <consortium name="Ensembl"/>
        </authorList>
    </citation>
    <scope>IDENTIFICATION</scope>
</reference>
<feature type="domain" description="Protein kinase" evidence="3">
    <location>
        <begin position="20"/>
        <end position="264"/>
    </location>
</feature>
<dbReference type="Pfam" id="PF12796">
    <property type="entry name" value="Ank_2"/>
    <property type="match status" value="2"/>
</dbReference>
<dbReference type="PROSITE" id="PS50011">
    <property type="entry name" value="PROTEIN_KINASE_DOM"/>
    <property type="match status" value="1"/>
</dbReference>
<feature type="repeat" description="ANK" evidence="2">
    <location>
        <begin position="452"/>
        <end position="484"/>
    </location>
</feature>
<evidence type="ECO:0000256" key="2">
    <source>
        <dbReference type="PROSITE-ProRule" id="PRU00023"/>
    </source>
</evidence>
<evidence type="ECO:0000313" key="5">
    <source>
        <dbReference type="Proteomes" id="UP000472277"/>
    </source>
</evidence>
<organism evidence="4 5">
    <name type="scientific">Salmo trutta</name>
    <name type="common">Brown trout</name>
    <dbReference type="NCBI Taxonomy" id="8032"/>
    <lineage>
        <taxon>Eukaryota</taxon>
        <taxon>Metazoa</taxon>
        <taxon>Chordata</taxon>
        <taxon>Craniata</taxon>
        <taxon>Vertebrata</taxon>
        <taxon>Euteleostomi</taxon>
        <taxon>Actinopterygii</taxon>
        <taxon>Neopterygii</taxon>
        <taxon>Teleostei</taxon>
        <taxon>Protacanthopterygii</taxon>
        <taxon>Salmoniformes</taxon>
        <taxon>Salmonidae</taxon>
        <taxon>Salmoninae</taxon>
        <taxon>Salmo</taxon>
    </lineage>
</organism>
<dbReference type="InterPro" id="IPR051681">
    <property type="entry name" value="Ser/Thr_Kinases-Pseudokinases"/>
</dbReference>
<dbReference type="Ensembl" id="ENSSTUT00000038338.1">
    <property type="protein sequence ID" value="ENSSTUP00000036688.1"/>
    <property type="gene ID" value="ENSSTUG00000015569.1"/>
</dbReference>
<dbReference type="Gene3D" id="1.25.40.20">
    <property type="entry name" value="Ankyrin repeat-containing domain"/>
    <property type="match status" value="2"/>
</dbReference>
<protein>
    <submittedName>
        <fullName evidence="4">Ankyrin repeat and kinase domain containing 1</fullName>
    </submittedName>
</protein>
<dbReference type="PROSITE" id="PS50297">
    <property type="entry name" value="ANK_REP_REGION"/>
    <property type="match status" value="3"/>
</dbReference>
<feature type="repeat" description="ANK" evidence="2">
    <location>
        <begin position="388"/>
        <end position="413"/>
    </location>
</feature>
<dbReference type="AlphaFoldDB" id="A0A673YPP5"/>
<dbReference type="InterPro" id="IPR011009">
    <property type="entry name" value="Kinase-like_dom_sf"/>
</dbReference>
<proteinExistence type="inferred from homology"/>
<gene>
    <name evidence="4" type="primary">ANKK1</name>
</gene>
<evidence type="ECO:0000259" key="3">
    <source>
        <dbReference type="PROSITE" id="PS50011"/>
    </source>
</evidence>
<dbReference type="InterPro" id="IPR000719">
    <property type="entry name" value="Prot_kinase_dom"/>
</dbReference>
<dbReference type="InterPro" id="IPR002110">
    <property type="entry name" value="Ankyrin_rpt"/>
</dbReference>
<comment type="similarity">
    <text evidence="1">Belongs to the protein kinase superfamily. TKL Ser/Thr protein kinase family.</text>
</comment>
<accession>A0A673YPP5</accession>
<name>A0A673YPP5_SALTR</name>
<dbReference type="InterPro" id="IPR001245">
    <property type="entry name" value="Ser-Thr/Tyr_kinase_cat_dom"/>
</dbReference>
<dbReference type="PROSITE" id="PS50088">
    <property type="entry name" value="ANK_REPEAT"/>
    <property type="match status" value="3"/>
</dbReference>
<evidence type="ECO:0000256" key="1">
    <source>
        <dbReference type="ARBA" id="ARBA00005843"/>
    </source>
</evidence>
<dbReference type="Gene3D" id="1.10.510.10">
    <property type="entry name" value="Transferase(Phosphotransferase) domain 1"/>
    <property type="match status" value="1"/>
</dbReference>
<dbReference type="GO" id="GO:0004706">
    <property type="term" value="F:JUN kinase kinase kinase activity"/>
    <property type="evidence" value="ECO:0007669"/>
    <property type="project" value="TreeGrafter"/>
</dbReference>
<dbReference type="InterPro" id="IPR036770">
    <property type="entry name" value="Ankyrin_rpt-contain_sf"/>
</dbReference>
<keyword evidence="5" id="KW-1185">Reference proteome</keyword>
<dbReference type="SMART" id="SM00248">
    <property type="entry name" value="ANK"/>
    <property type="match status" value="5"/>
</dbReference>
<evidence type="ECO:0000313" key="4">
    <source>
        <dbReference type="Ensembl" id="ENSSTUP00000036688.1"/>
    </source>
</evidence>
<dbReference type="PANTHER" id="PTHR44329">
    <property type="entry name" value="SERINE/THREONINE-PROTEIN KINASE TNNI3K-RELATED"/>
    <property type="match status" value="1"/>
</dbReference>
<dbReference type="OMA" id="QNYEITH"/>
<feature type="repeat" description="ANK" evidence="2">
    <location>
        <begin position="355"/>
        <end position="387"/>
    </location>
</feature>
<sequence>MDRVGGGIEKFRIFKKEDFEADWIKVTERSFGQVYRVKLKLWRDKCALKSFDTIFTRTSFFMRMIEEASKMEKVTFKYIYGVCNDPPGMVMEYMSNGSLDHLLTSHMLMMWPKKFQTVHEATMDMNFLHSMKPPLLHLILKPSNILLHDHLHIKISDFGLIKWEVGSKKEFIENLTARGNICYIPPETFTLCPEHPGTKFDVYGFSVVMWEILTLSRSGVEKISDDKPHESEQMITIMQRCWDQDPRDRLTSQVTLHLIADLFVLHQNYEITHMESCSNEKRVKQIKIYFICEVLQIATLCLDDSFAHSWHSLNQLHLECFSNSLVGVSTYADHENVVRLLLTRLGSADEREELHGRMVLHVESVYGHLTITKLLLSKGVDHTGMDHSLTTALHLAAEEGHNRVARQLVTAGAGQLPGQLTLHPFPLRLDANALGCAEGEAHQGSVDLPGKGGWTPLHLACHHRQKNVVSKLLAAKADPNVAEDSGWTALHLECNGRLFPSVLQLIMHRANVNAQNSQATPLHLAA</sequence>
<dbReference type="PANTHER" id="PTHR44329:SF291">
    <property type="entry name" value="PROTEIN KINASE DOMAIN-CONTAINING PROTEIN"/>
    <property type="match status" value="1"/>
</dbReference>
<dbReference type="GeneTree" id="ENSGT00940000162060"/>
<dbReference type="Pfam" id="PF07714">
    <property type="entry name" value="PK_Tyr_Ser-Thr"/>
    <property type="match status" value="1"/>
</dbReference>
<reference evidence="4" key="2">
    <citation type="submission" date="2025-09" db="UniProtKB">
        <authorList>
            <consortium name="Ensembl"/>
        </authorList>
    </citation>
    <scope>IDENTIFICATION</scope>
</reference>
<keyword evidence="2" id="KW-0040">ANK repeat</keyword>
<dbReference type="SUPFAM" id="SSF48403">
    <property type="entry name" value="Ankyrin repeat"/>
    <property type="match status" value="1"/>
</dbReference>
<dbReference type="Proteomes" id="UP000472277">
    <property type="component" value="Chromosome 13"/>
</dbReference>
<dbReference type="GO" id="GO:0005524">
    <property type="term" value="F:ATP binding"/>
    <property type="evidence" value="ECO:0007669"/>
    <property type="project" value="InterPro"/>
</dbReference>